<feature type="transmembrane region" description="Helical" evidence="1">
    <location>
        <begin position="96"/>
        <end position="117"/>
    </location>
</feature>
<proteinExistence type="predicted"/>
<keyword evidence="4" id="KW-1185">Reference proteome</keyword>
<feature type="non-terminal residue" evidence="2">
    <location>
        <position position="1"/>
    </location>
</feature>
<feature type="transmembrane region" description="Helical" evidence="1">
    <location>
        <begin position="137"/>
        <end position="157"/>
    </location>
</feature>
<keyword evidence="1" id="KW-0812">Transmembrane</keyword>
<accession>A0AA36G183</accession>
<evidence type="ECO:0000256" key="1">
    <source>
        <dbReference type="SAM" id="Phobius"/>
    </source>
</evidence>
<reference evidence="2" key="1">
    <citation type="submission" date="2023-06" db="EMBL/GenBank/DDBJ databases">
        <authorList>
            <person name="Delattre M."/>
        </authorList>
    </citation>
    <scope>NUCLEOTIDE SEQUENCE</scope>
    <source>
        <strain evidence="2">AF72</strain>
    </source>
</reference>
<feature type="transmembrane region" description="Helical" evidence="1">
    <location>
        <begin position="36"/>
        <end position="55"/>
    </location>
</feature>
<dbReference type="EMBL" id="CATQJA010002688">
    <property type="protein sequence ID" value="CAJ0584195.1"/>
    <property type="molecule type" value="Genomic_DNA"/>
</dbReference>
<evidence type="ECO:0000313" key="3">
    <source>
        <dbReference type="EMBL" id="CAJ0584195.1"/>
    </source>
</evidence>
<keyword evidence="1" id="KW-1133">Transmembrane helix</keyword>
<organism evidence="2 4">
    <name type="scientific">Mesorhabditis spiculigera</name>
    <dbReference type="NCBI Taxonomy" id="96644"/>
    <lineage>
        <taxon>Eukaryota</taxon>
        <taxon>Metazoa</taxon>
        <taxon>Ecdysozoa</taxon>
        <taxon>Nematoda</taxon>
        <taxon>Chromadorea</taxon>
        <taxon>Rhabditida</taxon>
        <taxon>Rhabditina</taxon>
        <taxon>Rhabditomorpha</taxon>
        <taxon>Rhabditoidea</taxon>
        <taxon>Rhabditidae</taxon>
        <taxon>Mesorhabditinae</taxon>
        <taxon>Mesorhabditis</taxon>
    </lineage>
</organism>
<evidence type="ECO:0000313" key="2">
    <source>
        <dbReference type="EMBL" id="CAJ0572170.1"/>
    </source>
</evidence>
<dbReference type="Proteomes" id="UP001177023">
    <property type="component" value="Unassembled WGS sequence"/>
</dbReference>
<dbReference type="EMBL" id="CATQJA010002592">
    <property type="protein sequence ID" value="CAJ0572170.1"/>
    <property type="molecule type" value="Genomic_DNA"/>
</dbReference>
<sequence length="189" mass="21618">MKIDMPISMKEAMIVKENGEEAEIEQHEDRCLFQDGLVGIYTGLTMVAGGHFVLLDENDKYMAFALAVSWIMWLGQAIFMCWYFNTVDRTLKLGRVFAHYAVIVGFFTMLFVMLSTVELSTQDQMITMTMDKYRLLYVTRFLGWMMFVTAIAFLGIYNHLGVKALNDEQSGFEPIAVLVEPTSQKCQAE</sequence>
<evidence type="ECO:0000313" key="4">
    <source>
        <dbReference type="Proteomes" id="UP001177023"/>
    </source>
</evidence>
<comment type="caution">
    <text evidence="2">The sequence shown here is derived from an EMBL/GenBank/DDBJ whole genome shotgun (WGS) entry which is preliminary data.</text>
</comment>
<keyword evidence="1" id="KW-0472">Membrane</keyword>
<gene>
    <name evidence="2" type="ORF">MSPICULIGERA_LOCUS10563</name>
    <name evidence="3" type="ORF">MSPICULIGERA_LOCUS22257</name>
</gene>
<feature type="transmembrane region" description="Helical" evidence="1">
    <location>
        <begin position="61"/>
        <end position="84"/>
    </location>
</feature>
<protein>
    <submittedName>
        <fullName evidence="2">Uncharacterized protein</fullName>
    </submittedName>
</protein>
<dbReference type="AlphaFoldDB" id="A0AA36G183"/>
<name>A0AA36G183_9BILA</name>